<evidence type="ECO:0000313" key="1">
    <source>
        <dbReference type="EMBL" id="KAK1854400.1"/>
    </source>
</evidence>
<reference evidence="1" key="1">
    <citation type="submission" date="2023-01" db="EMBL/GenBank/DDBJ databases">
        <title>Colletotrichum chrysophilum M932 genome sequence.</title>
        <authorList>
            <person name="Baroncelli R."/>
        </authorList>
    </citation>
    <scope>NUCLEOTIDE SEQUENCE</scope>
    <source>
        <strain evidence="1">M932</strain>
    </source>
</reference>
<proteinExistence type="predicted"/>
<comment type="caution">
    <text evidence="1">The sequence shown here is derived from an EMBL/GenBank/DDBJ whole genome shotgun (WGS) entry which is preliminary data.</text>
</comment>
<sequence>MLIHVISLFSSQESSWIPLFLRRCHPPHIASHRRPHPLLWSSRPSEPNKYLLRPHNHTQASKTAMTFRLVSRSSP</sequence>
<name>A0AAD9EMV6_9PEZI</name>
<dbReference type="EMBL" id="JAQOWY010000037">
    <property type="protein sequence ID" value="KAK1854400.1"/>
    <property type="molecule type" value="Genomic_DNA"/>
</dbReference>
<gene>
    <name evidence="1" type="ORF">CCHR01_02916</name>
</gene>
<dbReference type="AlphaFoldDB" id="A0AAD9EMV6"/>
<evidence type="ECO:0000313" key="2">
    <source>
        <dbReference type="Proteomes" id="UP001243330"/>
    </source>
</evidence>
<accession>A0AAD9EMV6</accession>
<protein>
    <submittedName>
        <fullName evidence="1">Uncharacterized protein</fullName>
    </submittedName>
</protein>
<dbReference type="Proteomes" id="UP001243330">
    <property type="component" value="Unassembled WGS sequence"/>
</dbReference>
<organism evidence="1 2">
    <name type="scientific">Colletotrichum chrysophilum</name>
    <dbReference type="NCBI Taxonomy" id="1836956"/>
    <lineage>
        <taxon>Eukaryota</taxon>
        <taxon>Fungi</taxon>
        <taxon>Dikarya</taxon>
        <taxon>Ascomycota</taxon>
        <taxon>Pezizomycotina</taxon>
        <taxon>Sordariomycetes</taxon>
        <taxon>Hypocreomycetidae</taxon>
        <taxon>Glomerellales</taxon>
        <taxon>Glomerellaceae</taxon>
        <taxon>Colletotrichum</taxon>
        <taxon>Colletotrichum gloeosporioides species complex</taxon>
    </lineage>
</organism>
<keyword evidence="2" id="KW-1185">Reference proteome</keyword>